<dbReference type="Pfam" id="PF02265">
    <property type="entry name" value="S1-P1_nuclease"/>
    <property type="match status" value="1"/>
</dbReference>
<evidence type="ECO:0008006" key="11">
    <source>
        <dbReference type="Google" id="ProtNLM"/>
    </source>
</evidence>
<protein>
    <recommendedName>
        <fullName evidence="11">Aspergillus nuclease S(1)</fullName>
    </recommendedName>
</protein>
<proteinExistence type="inferred from homology"/>
<dbReference type="InterPro" id="IPR008947">
    <property type="entry name" value="PLipase_C/P1_nuclease_dom_sf"/>
</dbReference>
<dbReference type="PANTHER" id="PTHR33146">
    <property type="entry name" value="ENDONUCLEASE 4"/>
    <property type="match status" value="1"/>
</dbReference>
<dbReference type="PANTHER" id="PTHR33146:SF10">
    <property type="entry name" value="STRAND-SPECIFIC NUCLEASE, PUTATIVE-RELATED"/>
    <property type="match status" value="1"/>
</dbReference>
<evidence type="ECO:0000256" key="8">
    <source>
        <dbReference type="SAM" id="SignalP"/>
    </source>
</evidence>
<keyword evidence="10" id="KW-1185">Reference proteome</keyword>
<reference evidence="9 10" key="1">
    <citation type="submission" date="2016-11" db="EMBL/GenBank/DDBJ databases">
        <title>The macronuclear genome of Stentor coeruleus: a giant cell with tiny introns.</title>
        <authorList>
            <person name="Slabodnick M."/>
            <person name="Ruby J.G."/>
            <person name="Reiff S.B."/>
            <person name="Swart E.C."/>
            <person name="Gosai S."/>
            <person name="Prabakaran S."/>
            <person name="Witkowska E."/>
            <person name="Larue G.E."/>
            <person name="Fisher S."/>
            <person name="Freeman R.M."/>
            <person name="Gunawardena J."/>
            <person name="Chu W."/>
            <person name="Stover N.A."/>
            <person name="Gregory B.D."/>
            <person name="Nowacki M."/>
            <person name="Derisi J."/>
            <person name="Roy S.W."/>
            <person name="Marshall W.F."/>
            <person name="Sood P."/>
        </authorList>
    </citation>
    <scope>NUCLEOTIDE SEQUENCE [LARGE SCALE GENOMIC DNA]</scope>
    <source>
        <strain evidence="9">WM001</strain>
    </source>
</reference>
<keyword evidence="2" id="KW-0540">Nuclease</keyword>
<dbReference type="GO" id="GO:0003676">
    <property type="term" value="F:nucleic acid binding"/>
    <property type="evidence" value="ECO:0007669"/>
    <property type="project" value="InterPro"/>
</dbReference>
<evidence type="ECO:0000256" key="7">
    <source>
        <dbReference type="ARBA" id="ARBA00023180"/>
    </source>
</evidence>
<evidence type="ECO:0000256" key="3">
    <source>
        <dbReference type="ARBA" id="ARBA00022723"/>
    </source>
</evidence>
<keyword evidence="5" id="KW-0378">Hydrolase</keyword>
<evidence type="ECO:0000256" key="1">
    <source>
        <dbReference type="ARBA" id="ARBA00009547"/>
    </source>
</evidence>
<sequence>MLFLLAIVSLIKFSSAWWCTGHMLVSHIASLDLSVNHPDIYSKIISILAPLNGELTHNIANTLTETACWPDDIKTYGLNEANPLHFINKPYNPEGITTNPIPSENVIFAINSFASTLTNSGDAPLEKSVSLRFLVHFFGDIHQPLHDTALFNSQFPQSDLGGNNFMIKYDSDINELHALWDSAIGMLEEDLPRPLSPQNWAYMDQLAAWYTGNYTRSDLVLELQAKNVTQWTVESYILAVDYAYNGIKQNEYPSQEYLSAARQVVMKQIALGGYRLSDFLVSVFSSPLHLERLTS</sequence>
<accession>A0A1R2AWL6</accession>
<dbReference type="CDD" id="cd11010">
    <property type="entry name" value="S1-P1_nuclease"/>
    <property type="match status" value="1"/>
</dbReference>
<dbReference type="GO" id="GO:0016788">
    <property type="term" value="F:hydrolase activity, acting on ester bonds"/>
    <property type="evidence" value="ECO:0007669"/>
    <property type="project" value="InterPro"/>
</dbReference>
<name>A0A1R2AWL6_9CILI</name>
<keyword evidence="4" id="KW-0255">Endonuclease</keyword>
<evidence type="ECO:0000313" key="9">
    <source>
        <dbReference type="EMBL" id="OMJ68929.1"/>
    </source>
</evidence>
<dbReference type="OrthoDB" id="441446at2759"/>
<keyword evidence="8" id="KW-0732">Signal</keyword>
<comment type="caution">
    <text evidence="9">The sequence shown here is derived from an EMBL/GenBank/DDBJ whole genome shotgun (WGS) entry which is preliminary data.</text>
</comment>
<comment type="similarity">
    <text evidence="1">Belongs to the nuclease type I family.</text>
</comment>
<evidence type="ECO:0000256" key="5">
    <source>
        <dbReference type="ARBA" id="ARBA00022801"/>
    </source>
</evidence>
<dbReference type="Proteomes" id="UP000187209">
    <property type="component" value="Unassembled WGS sequence"/>
</dbReference>
<feature type="chain" id="PRO_5012706563" description="Aspergillus nuclease S(1)" evidence="8">
    <location>
        <begin position="17"/>
        <end position="295"/>
    </location>
</feature>
<gene>
    <name evidence="9" type="ORF">SteCoe_33477</name>
</gene>
<organism evidence="9 10">
    <name type="scientific">Stentor coeruleus</name>
    <dbReference type="NCBI Taxonomy" id="5963"/>
    <lineage>
        <taxon>Eukaryota</taxon>
        <taxon>Sar</taxon>
        <taxon>Alveolata</taxon>
        <taxon>Ciliophora</taxon>
        <taxon>Postciliodesmatophora</taxon>
        <taxon>Heterotrichea</taxon>
        <taxon>Heterotrichida</taxon>
        <taxon>Stentoridae</taxon>
        <taxon>Stentor</taxon>
    </lineage>
</organism>
<keyword evidence="3" id="KW-0479">Metal-binding</keyword>
<keyword evidence="7" id="KW-0325">Glycoprotein</keyword>
<dbReference type="EMBL" id="MPUH01001262">
    <property type="protein sequence ID" value="OMJ68929.1"/>
    <property type="molecule type" value="Genomic_DNA"/>
</dbReference>
<keyword evidence="6" id="KW-1015">Disulfide bond</keyword>
<dbReference type="GO" id="GO:0046872">
    <property type="term" value="F:metal ion binding"/>
    <property type="evidence" value="ECO:0007669"/>
    <property type="project" value="UniProtKB-KW"/>
</dbReference>
<dbReference type="GO" id="GO:0004519">
    <property type="term" value="F:endonuclease activity"/>
    <property type="evidence" value="ECO:0007669"/>
    <property type="project" value="UniProtKB-KW"/>
</dbReference>
<evidence type="ECO:0000256" key="2">
    <source>
        <dbReference type="ARBA" id="ARBA00022722"/>
    </source>
</evidence>
<evidence type="ECO:0000256" key="4">
    <source>
        <dbReference type="ARBA" id="ARBA00022759"/>
    </source>
</evidence>
<dbReference type="InterPro" id="IPR003154">
    <property type="entry name" value="S1/P1nuclease"/>
</dbReference>
<evidence type="ECO:0000256" key="6">
    <source>
        <dbReference type="ARBA" id="ARBA00023157"/>
    </source>
</evidence>
<evidence type="ECO:0000313" key="10">
    <source>
        <dbReference type="Proteomes" id="UP000187209"/>
    </source>
</evidence>
<dbReference type="AlphaFoldDB" id="A0A1R2AWL6"/>
<dbReference type="Gene3D" id="1.10.575.10">
    <property type="entry name" value="P1 Nuclease"/>
    <property type="match status" value="1"/>
</dbReference>
<dbReference type="GO" id="GO:0006308">
    <property type="term" value="P:DNA catabolic process"/>
    <property type="evidence" value="ECO:0007669"/>
    <property type="project" value="InterPro"/>
</dbReference>
<dbReference type="SUPFAM" id="SSF48537">
    <property type="entry name" value="Phospholipase C/P1 nuclease"/>
    <property type="match status" value="1"/>
</dbReference>
<feature type="signal peptide" evidence="8">
    <location>
        <begin position="1"/>
        <end position="16"/>
    </location>
</feature>